<dbReference type="PANTHER" id="PTHR43333">
    <property type="entry name" value="2-HACID_DH_C DOMAIN-CONTAINING PROTEIN"/>
    <property type="match status" value="1"/>
</dbReference>
<protein>
    <submittedName>
        <fullName evidence="4">D-2-hydroxyacid dehydrogenase</fullName>
    </submittedName>
</protein>
<dbReference type="EMBL" id="QQOH01000002">
    <property type="protein sequence ID" value="RDE22545.1"/>
    <property type="molecule type" value="Genomic_DNA"/>
</dbReference>
<evidence type="ECO:0000259" key="3">
    <source>
        <dbReference type="Pfam" id="PF02826"/>
    </source>
</evidence>
<accession>A0A369WST4</accession>
<dbReference type="SUPFAM" id="SSF51735">
    <property type="entry name" value="NAD(P)-binding Rossmann-fold domains"/>
    <property type="match status" value="1"/>
</dbReference>
<dbReference type="FunFam" id="3.40.50.720:FF:000363">
    <property type="entry name" value="D-isomer specific 2-hydroxyacid dehydrogenase"/>
    <property type="match status" value="1"/>
</dbReference>
<dbReference type="RefSeq" id="WP_114695176.1">
    <property type="nucleotide sequence ID" value="NZ_QQOH01000002.1"/>
</dbReference>
<keyword evidence="1" id="KW-0560">Oxidoreductase</keyword>
<dbReference type="PANTHER" id="PTHR43333:SF1">
    <property type="entry name" value="D-ISOMER SPECIFIC 2-HYDROXYACID DEHYDROGENASE NAD-BINDING DOMAIN-CONTAINING PROTEIN"/>
    <property type="match status" value="1"/>
</dbReference>
<dbReference type="GO" id="GO:0051287">
    <property type="term" value="F:NAD binding"/>
    <property type="evidence" value="ECO:0007669"/>
    <property type="project" value="InterPro"/>
</dbReference>
<comment type="caution">
    <text evidence="4">The sequence shown here is derived from an EMBL/GenBank/DDBJ whole genome shotgun (WGS) entry which is preliminary data.</text>
</comment>
<keyword evidence="5" id="KW-1185">Reference proteome</keyword>
<evidence type="ECO:0000313" key="4">
    <source>
        <dbReference type="EMBL" id="RDE22545.1"/>
    </source>
</evidence>
<proteinExistence type="predicted"/>
<organism evidence="4 5">
    <name type="scientific">Motiliproteus coralliicola</name>
    <dbReference type="NCBI Taxonomy" id="2283196"/>
    <lineage>
        <taxon>Bacteria</taxon>
        <taxon>Pseudomonadati</taxon>
        <taxon>Pseudomonadota</taxon>
        <taxon>Gammaproteobacteria</taxon>
        <taxon>Oceanospirillales</taxon>
        <taxon>Oceanospirillaceae</taxon>
        <taxon>Motiliproteus</taxon>
    </lineage>
</organism>
<evidence type="ECO:0000313" key="5">
    <source>
        <dbReference type="Proteomes" id="UP000253769"/>
    </source>
</evidence>
<dbReference type="CDD" id="cd05300">
    <property type="entry name" value="2-Hacid_dh_1"/>
    <property type="match status" value="1"/>
</dbReference>
<gene>
    <name evidence="4" type="ORF">DV711_08100</name>
</gene>
<sequence length="325" mass="36066">MNHRQQTDPLRVLVVSEELSSYQQLLQQPEASLTRVEYGFAEDIEAAREAAAQAQVLFGDPDLLLDLLDSCGPQLRWIQSSWAGVAPLIARLKGREAAPQLTNIRGIFGPLMTEYVFAYLLAHERRLLERWQSQQQRRWDARPGAGLQGKTLGLLGLGSIGSHVAGVARAFGMRVLGCSRTPPKAGTVDKHFLSAELGQMLTEIDYLVCTLPSTPETRNLLDAAMLARMRAGAVLINAGRGDLIDDQALIEALQQQRLAAAVLDVFRQEPLPPEHSFWDQPNLLISSHTAAPSYPSQVVPIFLDNLQRFQRGQPLQFRVDLERGY</sequence>
<dbReference type="Gene3D" id="3.40.50.720">
    <property type="entry name" value="NAD(P)-binding Rossmann-like Domain"/>
    <property type="match status" value="2"/>
</dbReference>
<dbReference type="Proteomes" id="UP000253769">
    <property type="component" value="Unassembled WGS sequence"/>
</dbReference>
<keyword evidence="2" id="KW-0520">NAD</keyword>
<dbReference type="GO" id="GO:0016616">
    <property type="term" value="F:oxidoreductase activity, acting on the CH-OH group of donors, NAD or NADP as acceptor"/>
    <property type="evidence" value="ECO:0007669"/>
    <property type="project" value="UniProtKB-ARBA"/>
</dbReference>
<dbReference type="OrthoDB" id="9787219at2"/>
<dbReference type="AlphaFoldDB" id="A0A369WST4"/>
<reference evidence="4 5" key="1">
    <citation type="submission" date="2018-07" db="EMBL/GenBank/DDBJ databases">
        <title>Motiliproteus coralliicola sp. nov., a bacterium isolated from Coral.</title>
        <authorList>
            <person name="Wang G."/>
        </authorList>
    </citation>
    <scope>NUCLEOTIDE SEQUENCE [LARGE SCALE GENOMIC DNA]</scope>
    <source>
        <strain evidence="4 5">C34</strain>
    </source>
</reference>
<dbReference type="InterPro" id="IPR036291">
    <property type="entry name" value="NAD(P)-bd_dom_sf"/>
</dbReference>
<dbReference type="InterPro" id="IPR006140">
    <property type="entry name" value="D-isomer_DH_NAD-bd"/>
</dbReference>
<dbReference type="Pfam" id="PF02826">
    <property type="entry name" value="2-Hacid_dh_C"/>
    <property type="match status" value="1"/>
</dbReference>
<dbReference type="PROSITE" id="PS00671">
    <property type="entry name" value="D_2_HYDROXYACID_DH_3"/>
    <property type="match status" value="1"/>
</dbReference>
<feature type="domain" description="D-isomer specific 2-hydroxyacid dehydrogenase NAD-binding" evidence="3">
    <location>
        <begin position="117"/>
        <end position="290"/>
    </location>
</feature>
<evidence type="ECO:0000256" key="2">
    <source>
        <dbReference type="ARBA" id="ARBA00023027"/>
    </source>
</evidence>
<name>A0A369WST4_9GAMM</name>
<dbReference type="InterPro" id="IPR029753">
    <property type="entry name" value="D-isomer_DH_CS"/>
</dbReference>
<evidence type="ECO:0000256" key="1">
    <source>
        <dbReference type="ARBA" id="ARBA00023002"/>
    </source>
</evidence>